<dbReference type="PROSITE" id="PS50012">
    <property type="entry name" value="RCC1_3"/>
    <property type="match status" value="4"/>
</dbReference>
<organism evidence="1 2">
    <name type="scientific">Legionella feeleii</name>
    <dbReference type="NCBI Taxonomy" id="453"/>
    <lineage>
        <taxon>Bacteria</taxon>
        <taxon>Pseudomonadati</taxon>
        <taxon>Pseudomonadota</taxon>
        <taxon>Gammaproteobacteria</taxon>
        <taxon>Legionellales</taxon>
        <taxon>Legionellaceae</taxon>
        <taxon>Legionella</taxon>
    </lineage>
</organism>
<dbReference type="InterPro" id="IPR000408">
    <property type="entry name" value="Reg_chr_condens"/>
</dbReference>
<evidence type="ECO:0000313" key="2">
    <source>
        <dbReference type="Proteomes" id="UP000251942"/>
    </source>
</evidence>
<gene>
    <name evidence="1" type="ORF">NCTC12022_01785</name>
</gene>
<dbReference type="PANTHER" id="PTHR45982:SF1">
    <property type="entry name" value="REGULATOR OF CHROMOSOME CONDENSATION"/>
    <property type="match status" value="1"/>
</dbReference>
<dbReference type="PANTHER" id="PTHR45982">
    <property type="entry name" value="REGULATOR OF CHROMOSOME CONDENSATION"/>
    <property type="match status" value="1"/>
</dbReference>
<evidence type="ECO:0000313" key="1">
    <source>
        <dbReference type="EMBL" id="SPX61047.1"/>
    </source>
</evidence>
<dbReference type="InterPro" id="IPR009091">
    <property type="entry name" value="RCC1/BLIP-II"/>
</dbReference>
<reference evidence="1 2" key="1">
    <citation type="submission" date="2018-06" db="EMBL/GenBank/DDBJ databases">
        <authorList>
            <consortium name="Pathogen Informatics"/>
            <person name="Doyle S."/>
        </authorList>
    </citation>
    <scope>NUCLEOTIDE SEQUENCE [LARGE SCALE GENOMIC DNA]</scope>
    <source>
        <strain evidence="1 2">NCTC12022</strain>
    </source>
</reference>
<proteinExistence type="predicted"/>
<dbReference type="AlphaFoldDB" id="A0A2X1QS58"/>
<dbReference type="GO" id="GO:0005085">
    <property type="term" value="F:guanyl-nucleotide exchange factor activity"/>
    <property type="evidence" value="ECO:0007669"/>
    <property type="project" value="TreeGrafter"/>
</dbReference>
<protein>
    <submittedName>
        <fullName evidence="1">UVB-resistance protein UVR8</fullName>
    </submittedName>
</protein>
<dbReference type="InterPro" id="IPR051553">
    <property type="entry name" value="Ran_GTPase-activating"/>
</dbReference>
<dbReference type="Proteomes" id="UP000251942">
    <property type="component" value="Unassembled WGS sequence"/>
</dbReference>
<dbReference type="Gene3D" id="2.130.10.30">
    <property type="entry name" value="Regulator of chromosome condensation 1/beta-lactamase-inhibitor protein II"/>
    <property type="match status" value="2"/>
</dbReference>
<accession>A0A2X1QS58</accession>
<dbReference type="Pfam" id="PF00415">
    <property type="entry name" value="RCC1"/>
    <property type="match status" value="4"/>
</dbReference>
<dbReference type="EMBL" id="UASS01000015">
    <property type="protein sequence ID" value="SPX61047.1"/>
    <property type="molecule type" value="Genomic_DNA"/>
</dbReference>
<dbReference type="GO" id="GO:0005737">
    <property type="term" value="C:cytoplasm"/>
    <property type="evidence" value="ECO:0007669"/>
    <property type="project" value="TreeGrafter"/>
</dbReference>
<name>A0A2X1QS58_9GAMM</name>
<dbReference type="RefSeq" id="WP_112854722.1">
    <property type="nucleotide sequence ID" value="NZ_UASS01000015.1"/>
</dbReference>
<sequence>MSNPFSLLPEEIHPLYHEYLSYTDIKNLSFTCKFFSQSVITLAELKNRQRTIHKVYAGVDVAYFLFKDGKVMSIGSHLRGQLGIGTSSLSCSALMANLNKINFPPQIYIEKVVAGYQHVFFRTVCKKWYGCGSNEYGELHSGNTGDSFYPTPVKPLGAVVIQDIVAGKNLSFFKLANGDWYGVGNNSFGQLGTGHTQTSVIPQLISSPGGSRIRNIFTQNNSTILETEEGIYYGCGQNSYGELGLGHTDRQIVPAPIPLSLTHRIIKVIHGFFAHTYFQTDEGWFACGINRTGQLGFNHRTLQLTPTLLKLADNCRITSISPGKAHTVFGDEHGNWYVCGANRHGQISITTKSRFPIFQLNQIFLPNGEKIHTAIVGGNFTILQSVNNSWYSYGEIKITLEHENLIFLNHSQNSFD</sequence>
<dbReference type="SUPFAM" id="SSF50985">
    <property type="entry name" value="RCC1/BLIP-II"/>
    <property type="match status" value="2"/>
</dbReference>